<evidence type="ECO:0000313" key="1">
    <source>
        <dbReference type="EMBL" id="KYF71252.1"/>
    </source>
</evidence>
<sequence length="264" mass="29278">MISDATNGLMVEIPTASSPSALHAEVLHNQNIPFIPEWQFRTLTVGPRRSSPIYDQHIVDTVGSSYDFGDEMRFGKEDGLLRGLVLTMPDRNMENAVDAIDAWLNTTRIQALLRLASPIPFALDGADVRAMDEDGRILLATLNSGARWDGQRLRIAVSTDTDLLFTDGRFCGWLLMNPLEHLRYGDGRGAEPSAASSGGEALELLRSYLALVAEPNIERMEDQDEELKIALADLKHRAAQASLRELKAREITAQLDDLLDRFYG</sequence>
<comment type="caution">
    <text evidence="1">The sequence shown here is derived from an EMBL/GenBank/DDBJ whole genome shotgun (WGS) entry which is preliminary data.</text>
</comment>
<dbReference type="OrthoDB" id="4324016at2"/>
<organism evidence="1 2">
    <name type="scientific">Sorangium cellulosum</name>
    <name type="common">Polyangium cellulosum</name>
    <dbReference type="NCBI Taxonomy" id="56"/>
    <lineage>
        <taxon>Bacteria</taxon>
        <taxon>Pseudomonadati</taxon>
        <taxon>Myxococcota</taxon>
        <taxon>Polyangia</taxon>
        <taxon>Polyangiales</taxon>
        <taxon>Polyangiaceae</taxon>
        <taxon>Sorangium</taxon>
    </lineage>
</organism>
<proteinExistence type="predicted"/>
<dbReference type="AlphaFoldDB" id="A0A150QTT4"/>
<dbReference type="Proteomes" id="UP000075260">
    <property type="component" value="Unassembled WGS sequence"/>
</dbReference>
<dbReference type="RefSeq" id="WP_061607095.1">
    <property type="nucleotide sequence ID" value="NZ_JEMA01000349.1"/>
</dbReference>
<gene>
    <name evidence="1" type="ORF">BE15_26280</name>
</gene>
<name>A0A150QTT4_SORCE</name>
<protein>
    <submittedName>
        <fullName evidence="1">Uncharacterized protein</fullName>
    </submittedName>
</protein>
<dbReference type="EMBL" id="JEMA01000349">
    <property type="protein sequence ID" value="KYF71252.1"/>
    <property type="molecule type" value="Genomic_DNA"/>
</dbReference>
<reference evidence="1 2" key="1">
    <citation type="submission" date="2014-02" db="EMBL/GenBank/DDBJ databases">
        <title>The small core and large imbalanced accessory genome model reveals a collaborative survival strategy of Sorangium cellulosum strains in nature.</title>
        <authorList>
            <person name="Han K."/>
            <person name="Peng R."/>
            <person name="Blom J."/>
            <person name="Li Y.-Z."/>
        </authorList>
    </citation>
    <scope>NUCLEOTIDE SEQUENCE [LARGE SCALE GENOMIC DNA]</scope>
    <source>
        <strain evidence="1 2">So0008-312</strain>
    </source>
</reference>
<accession>A0A150QTT4</accession>
<evidence type="ECO:0000313" key="2">
    <source>
        <dbReference type="Proteomes" id="UP000075260"/>
    </source>
</evidence>